<dbReference type="InterPro" id="IPR038910">
    <property type="entry name" value="Hua1-like"/>
</dbReference>
<evidence type="ECO:0000256" key="1">
    <source>
        <dbReference type="SAM" id="MobiDB-lite"/>
    </source>
</evidence>
<name>A0AAF0EM70_9BASI</name>
<reference evidence="2" key="1">
    <citation type="submission" date="2023-03" db="EMBL/GenBank/DDBJ databases">
        <title>Mating type loci evolution in Malassezia.</title>
        <authorList>
            <person name="Coelho M.A."/>
        </authorList>
    </citation>
    <scope>NUCLEOTIDE SEQUENCE</scope>
    <source>
        <strain evidence="2">CBS 9557</strain>
    </source>
</reference>
<dbReference type="AlphaFoldDB" id="A0AAF0EM70"/>
<dbReference type="Proteomes" id="UP001213623">
    <property type="component" value="Chromosome 3"/>
</dbReference>
<dbReference type="PANTHER" id="PTHR28031:SF1">
    <property type="entry name" value="PROLINE-RICH PROTEIN HUA1"/>
    <property type="match status" value="1"/>
</dbReference>
<evidence type="ECO:0000313" key="2">
    <source>
        <dbReference type="EMBL" id="WFD26928.1"/>
    </source>
</evidence>
<dbReference type="PANTHER" id="PTHR28031">
    <property type="entry name" value="PROLINE-RICH PROTEIN HUA1"/>
    <property type="match status" value="1"/>
</dbReference>
<sequence>MDAPPPSYEDAVGASLADASAAASRPVTLVDPPVPPAEAPRLPPRPSAPSSLSTPQAPPPSSPSPSAARPPTAPAPLGPLPTREPRWGHPLLHHNKLLVYPRYWTVCERCHNTGYKHLQSLSPCGRCWRKFGREYAGALRAAYERPGTSTDLSNVHLQRPLTKVPNTAPFPMHVPPPPAPASFASPVVDQDPYSHAPPHYEYASQTRPPQPLPPPTYSMPVAAPAPAWGPPAGRVGPTIDWYGYGPPPGAVTVLPGDPRIGGVLCPACGGRGTRDDLFSFFFQRCRV</sequence>
<feature type="compositionally biased region" description="Pro residues" evidence="1">
    <location>
        <begin position="32"/>
        <end position="47"/>
    </location>
</feature>
<evidence type="ECO:0000313" key="3">
    <source>
        <dbReference type="Proteomes" id="UP001213623"/>
    </source>
</evidence>
<proteinExistence type="predicted"/>
<organism evidence="2 3">
    <name type="scientific">Malassezia nana</name>
    <dbReference type="NCBI Taxonomy" id="180528"/>
    <lineage>
        <taxon>Eukaryota</taxon>
        <taxon>Fungi</taxon>
        <taxon>Dikarya</taxon>
        <taxon>Basidiomycota</taxon>
        <taxon>Ustilaginomycotina</taxon>
        <taxon>Malasseziomycetes</taxon>
        <taxon>Malasseziales</taxon>
        <taxon>Malasseziaceae</taxon>
        <taxon>Malassezia</taxon>
    </lineage>
</organism>
<accession>A0AAF0EM70</accession>
<feature type="region of interest" description="Disordered" evidence="1">
    <location>
        <begin position="1"/>
        <end position="82"/>
    </location>
</feature>
<feature type="compositionally biased region" description="Low complexity" evidence="1">
    <location>
        <begin position="11"/>
        <end position="24"/>
    </location>
</feature>
<protein>
    <submittedName>
        <fullName evidence="2">Uncharacterized protein</fullName>
    </submittedName>
</protein>
<dbReference type="GO" id="GO:0005737">
    <property type="term" value="C:cytoplasm"/>
    <property type="evidence" value="ECO:0007669"/>
    <property type="project" value="TreeGrafter"/>
</dbReference>
<keyword evidence="3" id="KW-1185">Reference proteome</keyword>
<gene>
    <name evidence="2" type="ORF">MNAN1_001917</name>
</gene>
<dbReference type="EMBL" id="CP119894">
    <property type="protein sequence ID" value="WFD26928.1"/>
    <property type="molecule type" value="Genomic_DNA"/>
</dbReference>